<keyword evidence="3" id="KW-0645">Protease</keyword>
<evidence type="ECO:0000313" key="4">
    <source>
        <dbReference type="Proteomes" id="UP001241072"/>
    </source>
</evidence>
<feature type="domain" description="CAAX prenyl protease 2/Lysostaphin resistance protein A-like" evidence="2">
    <location>
        <begin position="151"/>
        <end position="244"/>
    </location>
</feature>
<dbReference type="RefSeq" id="WP_305003121.1">
    <property type="nucleotide sequence ID" value="NZ_JAUQUB010000002.1"/>
</dbReference>
<reference evidence="3 4" key="1">
    <citation type="submission" date="2023-07" db="EMBL/GenBank/DDBJ databases">
        <title>Protaetiibacter sp. nov WY-16 isolated from soil.</title>
        <authorList>
            <person name="Liu B."/>
            <person name="Wan Y."/>
        </authorList>
    </citation>
    <scope>NUCLEOTIDE SEQUENCE [LARGE SCALE GENOMIC DNA]</scope>
    <source>
        <strain evidence="3 4">WY-16</strain>
    </source>
</reference>
<dbReference type="InterPro" id="IPR003675">
    <property type="entry name" value="Rce1/LyrA-like_dom"/>
</dbReference>
<comment type="caution">
    <text evidence="3">The sequence shown here is derived from an EMBL/GenBank/DDBJ whole genome shotgun (WGS) entry which is preliminary data.</text>
</comment>
<keyword evidence="1" id="KW-0472">Membrane</keyword>
<keyword evidence="1" id="KW-1133">Transmembrane helix</keyword>
<feature type="transmembrane region" description="Helical" evidence="1">
    <location>
        <begin position="182"/>
        <end position="199"/>
    </location>
</feature>
<gene>
    <name evidence="3" type="ORF">Q5716_10675</name>
</gene>
<proteinExistence type="predicted"/>
<dbReference type="Pfam" id="PF02517">
    <property type="entry name" value="Rce1-like"/>
    <property type="match status" value="1"/>
</dbReference>
<feature type="transmembrane region" description="Helical" evidence="1">
    <location>
        <begin position="20"/>
        <end position="41"/>
    </location>
</feature>
<keyword evidence="4" id="KW-1185">Reference proteome</keyword>
<dbReference type="EC" id="3.4.-.-" evidence="3"/>
<accession>A0ABT9BNT1</accession>
<evidence type="ECO:0000256" key="1">
    <source>
        <dbReference type="SAM" id="Phobius"/>
    </source>
</evidence>
<feature type="transmembrane region" description="Helical" evidence="1">
    <location>
        <begin position="261"/>
        <end position="284"/>
    </location>
</feature>
<protein>
    <submittedName>
        <fullName evidence="3">CPBP family intramembrane metalloprotease</fullName>
        <ecNumber evidence="3">3.4.-.-</ecNumber>
    </submittedName>
</protein>
<name>A0ABT9BNT1_9MICO</name>
<dbReference type="PANTHER" id="PTHR39430">
    <property type="entry name" value="MEMBRANE-ASSOCIATED PROTEASE-RELATED"/>
    <property type="match status" value="1"/>
</dbReference>
<keyword evidence="3" id="KW-0378">Hydrolase</keyword>
<dbReference type="Proteomes" id="UP001241072">
    <property type="component" value="Unassembled WGS sequence"/>
</dbReference>
<keyword evidence="3" id="KW-0482">Metalloprotease</keyword>
<dbReference type="GO" id="GO:0008237">
    <property type="term" value="F:metallopeptidase activity"/>
    <property type="evidence" value="ECO:0007669"/>
    <property type="project" value="UniProtKB-KW"/>
</dbReference>
<evidence type="ECO:0000313" key="3">
    <source>
        <dbReference type="EMBL" id="MDO7882688.1"/>
    </source>
</evidence>
<feature type="transmembrane region" description="Helical" evidence="1">
    <location>
        <begin position="211"/>
        <end position="230"/>
    </location>
</feature>
<feature type="transmembrane region" description="Helical" evidence="1">
    <location>
        <begin position="105"/>
        <end position="125"/>
    </location>
</feature>
<dbReference type="PANTHER" id="PTHR39430:SF1">
    <property type="entry name" value="PROTEASE"/>
    <property type="match status" value="1"/>
</dbReference>
<sequence>MTTPPPTAEAPRLGLGALGIIVRVLVAIGTLVIGNLVAGLLPVLVSLIPGAVDVFGGTSPWGFALALVVQAAVLLVVVLAVRLWARWFERAPIRAVGWRWARRDALALFLGVTVAALTLLAVRALLPATGSVPEGASALGDQSAAPVPLLIAFYLGLAFLQQSIPEELLFRGWLLWSLRGRPVLAVTVVTLSFTAIHLVSNGGQQSAVEHVLYLALPLGFSLLATGLLLWTGSLWAAIGVHGGFHVGNYLATAALPQVDAVLSWVAIGVVQATLGAVLVIVALARGRGIPDGRD</sequence>
<dbReference type="EMBL" id="JAUQUB010000002">
    <property type="protein sequence ID" value="MDO7882688.1"/>
    <property type="molecule type" value="Genomic_DNA"/>
</dbReference>
<keyword evidence="1" id="KW-0812">Transmembrane</keyword>
<evidence type="ECO:0000259" key="2">
    <source>
        <dbReference type="Pfam" id="PF02517"/>
    </source>
</evidence>
<feature type="transmembrane region" description="Helical" evidence="1">
    <location>
        <begin position="61"/>
        <end position="84"/>
    </location>
</feature>
<organism evidence="3 4">
    <name type="scientific">Antiquaquibacter soli</name>
    <dbReference type="NCBI Taxonomy" id="3064523"/>
    <lineage>
        <taxon>Bacteria</taxon>
        <taxon>Bacillati</taxon>
        <taxon>Actinomycetota</taxon>
        <taxon>Actinomycetes</taxon>
        <taxon>Micrococcales</taxon>
        <taxon>Microbacteriaceae</taxon>
        <taxon>Antiquaquibacter</taxon>
    </lineage>
</organism>